<gene>
    <name evidence="1" type="ORF">X975_05337</name>
</gene>
<dbReference type="EMBL" id="KK119261">
    <property type="protein sequence ID" value="KFM75207.1"/>
    <property type="molecule type" value="Genomic_DNA"/>
</dbReference>
<evidence type="ECO:0000313" key="2">
    <source>
        <dbReference type="Proteomes" id="UP000054359"/>
    </source>
</evidence>
<sequence>MWLISDNFVFQSKYLYFSVMFSDEASFLLSGIVNRHNVRIWDLKTPMNTMRHKGIPQRLMYSVD</sequence>
<accession>A0A087UCW8</accession>
<name>A0A087UCW8_STEMI</name>
<reference evidence="1 2" key="1">
    <citation type="submission" date="2013-11" db="EMBL/GenBank/DDBJ databases">
        <title>Genome sequencing of Stegodyphus mimosarum.</title>
        <authorList>
            <person name="Bechsgaard J."/>
        </authorList>
    </citation>
    <scope>NUCLEOTIDE SEQUENCE [LARGE SCALE GENOMIC DNA]</scope>
</reference>
<proteinExistence type="predicted"/>
<feature type="non-terminal residue" evidence="1">
    <location>
        <position position="64"/>
    </location>
</feature>
<protein>
    <submittedName>
        <fullName evidence="1">Uncharacterized protein</fullName>
    </submittedName>
</protein>
<organism evidence="1 2">
    <name type="scientific">Stegodyphus mimosarum</name>
    <name type="common">African social velvet spider</name>
    <dbReference type="NCBI Taxonomy" id="407821"/>
    <lineage>
        <taxon>Eukaryota</taxon>
        <taxon>Metazoa</taxon>
        <taxon>Ecdysozoa</taxon>
        <taxon>Arthropoda</taxon>
        <taxon>Chelicerata</taxon>
        <taxon>Arachnida</taxon>
        <taxon>Araneae</taxon>
        <taxon>Araneomorphae</taxon>
        <taxon>Entelegynae</taxon>
        <taxon>Eresoidea</taxon>
        <taxon>Eresidae</taxon>
        <taxon>Stegodyphus</taxon>
    </lineage>
</organism>
<dbReference type="AlphaFoldDB" id="A0A087UCW8"/>
<evidence type="ECO:0000313" key="1">
    <source>
        <dbReference type="EMBL" id="KFM75207.1"/>
    </source>
</evidence>
<keyword evidence="2" id="KW-1185">Reference proteome</keyword>
<dbReference type="Proteomes" id="UP000054359">
    <property type="component" value="Unassembled WGS sequence"/>
</dbReference>